<name>A0ACA9NMJ9_9GLOM</name>
<dbReference type="Proteomes" id="UP000789860">
    <property type="component" value="Unassembled WGS sequence"/>
</dbReference>
<accession>A0ACA9NMJ9</accession>
<feature type="non-terminal residue" evidence="1">
    <location>
        <position position="1"/>
    </location>
</feature>
<proteinExistence type="predicted"/>
<dbReference type="EMBL" id="CAJVPM010027133">
    <property type="protein sequence ID" value="CAG8665028.1"/>
    <property type="molecule type" value="Genomic_DNA"/>
</dbReference>
<protein>
    <submittedName>
        <fullName evidence="1">3474_t:CDS:1</fullName>
    </submittedName>
</protein>
<gene>
    <name evidence="1" type="ORF">SCALOS_LOCUS9173</name>
</gene>
<feature type="non-terminal residue" evidence="1">
    <location>
        <position position="44"/>
    </location>
</feature>
<comment type="caution">
    <text evidence="1">The sequence shown here is derived from an EMBL/GenBank/DDBJ whole genome shotgun (WGS) entry which is preliminary data.</text>
</comment>
<reference evidence="1" key="1">
    <citation type="submission" date="2021-06" db="EMBL/GenBank/DDBJ databases">
        <authorList>
            <person name="Kallberg Y."/>
            <person name="Tangrot J."/>
            <person name="Rosling A."/>
        </authorList>
    </citation>
    <scope>NUCLEOTIDE SEQUENCE</scope>
    <source>
        <strain evidence="1">AU212A</strain>
    </source>
</reference>
<evidence type="ECO:0000313" key="2">
    <source>
        <dbReference type="Proteomes" id="UP000789860"/>
    </source>
</evidence>
<sequence>KESDNEVNRPDEEINDEEQDNNQDNLEEEYNNLFFTIFDAKLDN</sequence>
<evidence type="ECO:0000313" key="1">
    <source>
        <dbReference type="EMBL" id="CAG8665028.1"/>
    </source>
</evidence>
<keyword evidence="2" id="KW-1185">Reference proteome</keyword>
<organism evidence="1 2">
    <name type="scientific">Scutellospora calospora</name>
    <dbReference type="NCBI Taxonomy" id="85575"/>
    <lineage>
        <taxon>Eukaryota</taxon>
        <taxon>Fungi</taxon>
        <taxon>Fungi incertae sedis</taxon>
        <taxon>Mucoromycota</taxon>
        <taxon>Glomeromycotina</taxon>
        <taxon>Glomeromycetes</taxon>
        <taxon>Diversisporales</taxon>
        <taxon>Gigasporaceae</taxon>
        <taxon>Scutellospora</taxon>
    </lineage>
</organism>